<comment type="caution">
    <text evidence="9">The sequence shown here is derived from an EMBL/GenBank/DDBJ whole genome shotgun (WGS) entry which is preliminary data.</text>
</comment>
<dbReference type="PANTHER" id="PTHR43386:SF1">
    <property type="entry name" value="D,D-DIPEPTIDE TRANSPORT SYSTEM PERMEASE PROTEIN DDPC-RELATED"/>
    <property type="match status" value="1"/>
</dbReference>
<feature type="transmembrane region" description="Helical" evidence="7">
    <location>
        <begin position="69"/>
        <end position="94"/>
    </location>
</feature>
<comment type="subcellular location">
    <subcellularLocation>
        <location evidence="1 7">Cell membrane</location>
        <topology evidence="1 7">Multi-pass membrane protein</topology>
    </subcellularLocation>
</comment>
<feature type="transmembrane region" description="Helical" evidence="7">
    <location>
        <begin position="129"/>
        <end position="148"/>
    </location>
</feature>
<accession>A0A9X4ALC4</accession>
<evidence type="ECO:0000256" key="6">
    <source>
        <dbReference type="ARBA" id="ARBA00023136"/>
    </source>
</evidence>
<dbReference type="InterPro" id="IPR050366">
    <property type="entry name" value="BP-dependent_transpt_permease"/>
</dbReference>
<dbReference type="InterPro" id="IPR000515">
    <property type="entry name" value="MetI-like"/>
</dbReference>
<evidence type="ECO:0000313" key="9">
    <source>
        <dbReference type="EMBL" id="MDC3424091.1"/>
    </source>
</evidence>
<feature type="transmembrane region" description="Helical" evidence="7">
    <location>
        <begin position="232"/>
        <end position="254"/>
    </location>
</feature>
<reference evidence="9" key="1">
    <citation type="submission" date="2022-06" db="EMBL/GenBank/DDBJ databases">
        <title>Aquibacillus sp. a new bacterium isolated from soil saline samples.</title>
        <authorList>
            <person name="Galisteo C."/>
            <person name="De La Haba R."/>
            <person name="Sanchez-Porro C."/>
            <person name="Ventosa A."/>
        </authorList>
    </citation>
    <scope>NUCLEOTIDE SEQUENCE</scope>
    <source>
        <strain evidence="9">3ASR75-11</strain>
    </source>
</reference>
<evidence type="ECO:0000256" key="5">
    <source>
        <dbReference type="ARBA" id="ARBA00022989"/>
    </source>
</evidence>
<evidence type="ECO:0000313" key="10">
    <source>
        <dbReference type="Proteomes" id="UP001145050"/>
    </source>
</evidence>
<evidence type="ECO:0000259" key="8">
    <source>
        <dbReference type="PROSITE" id="PS50928"/>
    </source>
</evidence>
<dbReference type="InterPro" id="IPR035906">
    <property type="entry name" value="MetI-like_sf"/>
</dbReference>
<feature type="domain" description="ABC transmembrane type-1" evidence="8">
    <location>
        <begin position="67"/>
        <end position="255"/>
    </location>
</feature>
<dbReference type="GO" id="GO:0005886">
    <property type="term" value="C:plasma membrane"/>
    <property type="evidence" value="ECO:0007669"/>
    <property type="project" value="UniProtKB-SubCell"/>
</dbReference>
<dbReference type="Gene3D" id="1.10.3720.10">
    <property type="entry name" value="MetI-like"/>
    <property type="match status" value="1"/>
</dbReference>
<evidence type="ECO:0000256" key="1">
    <source>
        <dbReference type="ARBA" id="ARBA00004651"/>
    </source>
</evidence>
<dbReference type="PROSITE" id="PS50928">
    <property type="entry name" value="ABC_TM1"/>
    <property type="match status" value="1"/>
</dbReference>
<keyword evidence="6 7" id="KW-0472">Membrane</keyword>
<dbReference type="PANTHER" id="PTHR43386">
    <property type="entry name" value="OLIGOPEPTIDE TRANSPORT SYSTEM PERMEASE PROTEIN APPC"/>
    <property type="match status" value="1"/>
</dbReference>
<keyword evidence="5 7" id="KW-1133">Transmembrane helix</keyword>
<proteinExistence type="inferred from homology"/>
<evidence type="ECO:0000256" key="3">
    <source>
        <dbReference type="ARBA" id="ARBA00022475"/>
    </source>
</evidence>
<keyword evidence="3" id="KW-1003">Cell membrane</keyword>
<keyword evidence="4 7" id="KW-0812">Transmembrane</keyword>
<dbReference type="Proteomes" id="UP001145050">
    <property type="component" value="Unassembled WGS sequence"/>
</dbReference>
<keyword evidence="10" id="KW-1185">Reference proteome</keyword>
<gene>
    <name evidence="9" type="ORF">NC797_06165</name>
</gene>
<dbReference type="AlphaFoldDB" id="A0A9X4ALC4"/>
<name>A0A9X4ALC4_9BACI</name>
<dbReference type="CDD" id="cd06261">
    <property type="entry name" value="TM_PBP2"/>
    <property type="match status" value="1"/>
</dbReference>
<dbReference type="RefSeq" id="WP_272435896.1">
    <property type="nucleotide sequence ID" value="NZ_JAMQKB010000004.1"/>
</dbReference>
<dbReference type="Pfam" id="PF00528">
    <property type="entry name" value="BPD_transp_1"/>
    <property type="match status" value="1"/>
</dbReference>
<sequence>MFKKKRNILALSLLLLISLATTTASLWLPLSPAYIDPSQRLLSPSETYWFGTDDFGRDLFGRTIVAARVSLLVGVVVSLVSTVLGTIVGLVSGYYKKADFILMRIIDGMLAFPALLLALSLVAALGGSITNIIIALTFAFFPVMTRIVRSAVLQINHLQYIEAAKTTGASDIVILLRYMLPNVLSPIIVQGTFIFAKAILAEAALSFLGVGVNPSIPTWGNMLQESQIYVTIAPWFSIFPGIAIVITVLTLNILGDGIRDAFDPHSTNRKKKRFLRRRNQDVTLNGGS</sequence>
<evidence type="ECO:0000256" key="2">
    <source>
        <dbReference type="ARBA" id="ARBA00022448"/>
    </source>
</evidence>
<dbReference type="SUPFAM" id="SSF161098">
    <property type="entry name" value="MetI-like"/>
    <property type="match status" value="1"/>
</dbReference>
<comment type="similarity">
    <text evidence="7">Belongs to the binding-protein-dependent transport system permease family.</text>
</comment>
<dbReference type="EMBL" id="JAMQKB010000004">
    <property type="protein sequence ID" value="MDC3424091.1"/>
    <property type="molecule type" value="Genomic_DNA"/>
</dbReference>
<feature type="transmembrane region" description="Helical" evidence="7">
    <location>
        <begin position="101"/>
        <end position="123"/>
    </location>
</feature>
<evidence type="ECO:0000256" key="4">
    <source>
        <dbReference type="ARBA" id="ARBA00022692"/>
    </source>
</evidence>
<organism evidence="9 10">
    <name type="scientific">Terrihalobacillus insolitus</name>
    <dbReference type="NCBI Taxonomy" id="2950438"/>
    <lineage>
        <taxon>Bacteria</taxon>
        <taxon>Bacillati</taxon>
        <taxon>Bacillota</taxon>
        <taxon>Bacilli</taxon>
        <taxon>Bacillales</taxon>
        <taxon>Bacillaceae</taxon>
        <taxon>Terrihalobacillus</taxon>
    </lineage>
</organism>
<protein>
    <submittedName>
        <fullName evidence="9">ABC transporter permease</fullName>
    </submittedName>
</protein>
<evidence type="ECO:0000256" key="7">
    <source>
        <dbReference type="RuleBase" id="RU363032"/>
    </source>
</evidence>
<dbReference type="GO" id="GO:0055085">
    <property type="term" value="P:transmembrane transport"/>
    <property type="evidence" value="ECO:0007669"/>
    <property type="project" value="InterPro"/>
</dbReference>
<keyword evidence="2 7" id="KW-0813">Transport</keyword>